<dbReference type="Proteomes" id="UP000584325">
    <property type="component" value="Unassembled WGS sequence"/>
</dbReference>
<protein>
    <recommendedName>
        <fullName evidence="5">Lipoprotein</fullName>
    </recommendedName>
</protein>
<sequence length="290" mass="33992">MHTSPLRTWFFLALLVLVTACSSLKLAYNNGDTLLYWWLDNYVDFDDEQSDQVKKDINDLFRWHRKTQLQDYVHVLQRAQQQLRGNPTPADLRADYDDIRARTQALLLKAAPDIADLALSLKPEQLAQMEKKFAKNNDKFRRENMKGDREDQNEFRYKKSMEQFELWFGSFSREQKDIIRKASDARPLDNAIWLDERMRRQRNVLALARRLMQEKPPREQAVAQIQSLIRESFARLDNSERKAFYEANTTASIGLVHTVIGIATPEQKAHAQKRMQGWISDFNTLAAETK</sequence>
<evidence type="ECO:0000313" key="2">
    <source>
        <dbReference type="EMBL" id="QCP12613.1"/>
    </source>
</evidence>
<proteinExistence type="predicted"/>
<evidence type="ECO:0000313" key="3">
    <source>
        <dbReference type="Proteomes" id="UP000298763"/>
    </source>
</evidence>
<organism evidence="1 4">
    <name type="scientific">Pseudoduganella umbonata</name>
    <dbReference type="NCBI Taxonomy" id="864828"/>
    <lineage>
        <taxon>Bacteria</taxon>
        <taxon>Pseudomonadati</taxon>
        <taxon>Pseudomonadota</taxon>
        <taxon>Betaproteobacteria</taxon>
        <taxon>Burkholderiales</taxon>
        <taxon>Oxalobacteraceae</taxon>
        <taxon>Telluria group</taxon>
        <taxon>Pseudoduganella</taxon>
    </lineage>
</organism>
<dbReference type="AlphaFoldDB" id="A0A4P8HS01"/>
<dbReference type="RefSeq" id="WP_137315447.1">
    <property type="nucleotide sequence ID" value="NZ_CP040017.1"/>
</dbReference>
<evidence type="ECO:0000313" key="4">
    <source>
        <dbReference type="Proteomes" id="UP000584325"/>
    </source>
</evidence>
<dbReference type="Pfam" id="PF19795">
    <property type="entry name" value="DUF6279"/>
    <property type="match status" value="1"/>
</dbReference>
<dbReference type="InterPro" id="IPR016875">
    <property type="entry name" value="UCP028200"/>
</dbReference>
<dbReference type="EMBL" id="JACHXS010000005">
    <property type="protein sequence ID" value="MBB3222400.1"/>
    <property type="molecule type" value="Genomic_DNA"/>
</dbReference>
<accession>A0A4P8HS01</accession>
<dbReference type="Proteomes" id="UP000298763">
    <property type="component" value="Chromosome"/>
</dbReference>
<name>A0A4P8HS01_9BURK</name>
<reference evidence="2 3" key="1">
    <citation type="submission" date="2019-05" db="EMBL/GenBank/DDBJ databases">
        <title>Draft Genome Sequences of Six Type Strains of the Genus Massilia.</title>
        <authorList>
            <person name="Miess H."/>
            <person name="Frediansyhah A."/>
            <person name="Gross H."/>
        </authorList>
    </citation>
    <scope>NUCLEOTIDE SEQUENCE [LARGE SCALE GENOMIC DNA]</scope>
    <source>
        <strain evidence="2 3">DSMZ 26121</strain>
    </source>
</reference>
<dbReference type="PIRSF" id="PIRSF028200">
    <property type="entry name" value="UCP028200"/>
    <property type="match status" value="1"/>
</dbReference>
<keyword evidence="3" id="KW-1185">Reference proteome</keyword>
<evidence type="ECO:0000313" key="1">
    <source>
        <dbReference type="EMBL" id="MBB3222400.1"/>
    </source>
</evidence>
<dbReference type="PROSITE" id="PS51257">
    <property type="entry name" value="PROKAR_LIPOPROTEIN"/>
    <property type="match status" value="1"/>
</dbReference>
<evidence type="ECO:0008006" key="5">
    <source>
        <dbReference type="Google" id="ProtNLM"/>
    </source>
</evidence>
<reference evidence="1 4" key="2">
    <citation type="submission" date="2020-08" db="EMBL/GenBank/DDBJ databases">
        <title>Genomic Encyclopedia of Type Strains, Phase III (KMG-III): the genomes of soil and plant-associated and newly described type strains.</title>
        <authorList>
            <person name="Whitman W."/>
        </authorList>
    </citation>
    <scope>NUCLEOTIDE SEQUENCE [LARGE SCALE GENOMIC DNA]</scope>
    <source>
        <strain evidence="1 4">CECT 7753</strain>
    </source>
</reference>
<dbReference type="EMBL" id="CP040017">
    <property type="protein sequence ID" value="QCP12613.1"/>
    <property type="molecule type" value="Genomic_DNA"/>
</dbReference>
<gene>
    <name evidence="2" type="ORF">FCL38_20875</name>
    <name evidence="1" type="ORF">FHS02_003219</name>
</gene>
<dbReference type="OrthoDB" id="5767052at2"/>